<dbReference type="Pfam" id="PF10694">
    <property type="entry name" value="DUF2500"/>
    <property type="match status" value="1"/>
</dbReference>
<name>A0A920C8T5_9BACI</name>
<gene>
    <name evidence="2" type="ORF">J43TS3_25380</name>
</gene>
<dbReference type="RefSeq" id="WP_212921400.1">
    <property type="nucleotide sequence ID" value="NZ_BORP01000005.1"/>
</dbReference>
<protein>
    <submittedName>
        <fullName evidence="2">Membrane protein</fullName>
    </submittedName>
</protein>
<keyword evidence="3" id="KW-1185">Reference proteome</keyword>
<evidence type="ECO:0000313" key="2">
    <source>
        <dbReference type="EMBL" id="GIO27927.1"/>
    </source>
</evidence>
<feature type="transmembrane region" description="Helical" evidence="1">
    <location>
        <begin position="14"/>
        <end position="35"/>
    </location>
</feature>
<dbReference type="Gene3D" id="2.40.50.660">
    <property type="match status" value="1"/>
</dbReference>
<comment type="caution">
    <text evidence="2">The sequence shown here is derived from an EMBL/GenBank/DDBJ whole genome shotgun (WGS) entry which is preliminary data.</text>
</comment>
<sequence>MNYSFDSDLNTFDFFPIFFTIIFIIVIGAFLMTAVKGISQWRKNENSHTLTVFANVTSKRTDVTHIHHSNDHHHHSSTSYYATFEFESGDRQEFQITARDYSQIANHDQGKLTFRGTRFLGFERDRT</sequence>
<dbReference type="AlphaFoldDB" id="A0A920C8T5"/>
<dbReference type="EMBL" id="BORP01000005">
    <property type="protein sequence ID" value="GIO27927.1"/>
    <property type="molecule type" value="Genomic_DNA"/>
</dbReference>
<evidence type="ECO:0000256" key="1">
    <source>
        <dbReference type="SAM" id="Phobius"/>
    </source>
</evidence>
<keyword evidence="1" id="KW-0812">Transmembrane</keyword>
<organism evidence="2 3">
    <name type="scientific">Ornithinibacillus bavariensis</name>
    <dbReference type="NCBI Taxonomy" id="545502"/>
    <lineage>
        <taxon>Bacteria</taxon>
        <taxon>Bacillati</taxon>
        <taxon>Bacillota</taxon>
        <taxon>Bacilli</taxon>
        <taxon>Bacillales</taxon>
        <taxon>Bacillaceae</taxon>
        <taxon>Ornithinibacillus</taxon>
    </lineage>
</organism>
<dbReference type="Proteomes" id="UP000676917">
    <property type="component" value="Unassembled WGS sequence"/>
</dbReference>
<evidence type="ECO:0000313" key="3">
    <source>
        <dbReference type="Proteomes" id="UP000676917"/>
    </source>
</evidence>
<accession>A0A920C8T5</accession>
<keyword evidence="1" id="KW-0472">Membrane</keyword>
<proteinExistence type="predicted"/>
<keyword evidence="1" id="KW-1133">Transmembrane helix</keyword>
<dbReference type="InterPro" id="IPR019635">
    <property type="entry name" value="DUF2500"/>
</dbReference>
<reference evidence="2" key="1">
    <citation type="submission" date="2021-03" db="EMBL/GenBank/DDBJ databases">
        <title>Antimicrobial resistance genes in bacteria isolated from Japanese honey, and their potential for conferring macrolide and lincosamide resistance in the American foulbrood pathogen Paenibacillus larvae.</title>
        <authorList>
            <person name="Okamoto M."/>
            <person name="Kumagai M."/>
            <person name="Kanamori H."/>
            <person name="Takamatsu D."/>
        </authorList>
    </citation>
    <scope>NUCLEOTIDE SEQUENCE</scope>
    <source>
        <strain evidence="2">J43TS3</strain>
    </source>
</reference>